<dbReference type="InterPro" id="IPR054200">
    <property type="entry name" value="DUF6905"/>
</dbReference>
<sequence>MKHYLSTFAGSAICGGFAFGIWPELWKTYGLMGGWLAATLIIGIMWYMNHYNGAILNPEGKIWLDQGWCIGSAGIAWGIVRFQGDITQFFLAAPTLLCCLIGGALAGLTIWAMRSCGNRLSKEEEAV</sequence>
<dbReference type="Proteomes" id="UP000533637">
    <property type="component" value="Unassembled WGS sequence"/>
</dbReference>
<feature type="transmembrane region" description="Helical" evidence="1">
    <location>
        <begin position="30"/>
        <end position="50"/>
    </location>
</feature>
<keyword evidence="1" id="KW-0472">Membrane</keyword>
<dbReference type="EMBL" id="JACHOC010000004">
    <property type="protein sequence ID" value="MBB4622604.1"/>
    <property type="molecule type" value="Genomic_DNA"/>
</dbReference>
<evidence type="ECO:0008006" key="4">
    <source>
        <dbReference type="Google" id="ProtNLM"/>
    </source>
</evidence>
<keyword evidence="1" id="KW-1133">Transmembrane helix</keyword>
<evidence type="ECO:0000256" key="1">
    <source>
        <dbReference type="SAM" id="Phobius"/>
    </source>
</evidence>
<keyword evidence="1" id="KW-0812">Transmembrane</keyword>
<protein>
    <recommendedName>
        <fullName evidence="4">Electron transporter RnfD</fullName>
    </recommendedName>
</protein>
<comment type="caution">
    <text evidence="2">The sequence shown here is derived from an EMBL/GenBank/DDBJ whole genome shotgun (WGS) entry which is preliminary data.</text>
</comment>
<keyword evidence="3" id="KW-1185">Reference proteome</keyword>
<evidence type="ECO:0000313" key="3">
    <source>
        <dbReference type="Proteomes" id="UP000533637"/>
    </source>
</evidence>
<accession>A0ABR6KP37</accession>
<dbReference type="RefSeq" id="WP_075556422.1">
    <property type="nucleotide sequence ID" value="NZ_BMPB01000012.1"/>
</dbReference>
<reference evidence="2 3" key="1">
    <citation type="submission" date="2020-08" db="EMBL/GenBank/DDBJ databases">
        <title>Genomic Encyclopedia of Type Strains, Phase IV (KMG-IV): sequencing the most valuable type-strain genomes for metagenomic binning, comparative biology and taxonomic classification.</title>
        <authorList>
            <person name="Goeker M."/>
        </authorList>
    </citation>
    <scope>NUCLEOTIDE SEQUENCE [LARGE SCALE GENOMIC DNA]</scope>
    <source>
        <strain evidence="2 3">DSM 102983</strain>
    </source>
</reference>
<organism evidence="2 3">
    <name type="scientific">Parabacteroides faecis</name>
    <dbReference type="NCBI Taxonomy" id="1217282"/>
    <lineage>
        <taxon>Bacteria</taxon>
        <taxon>Pseudomonadati</taxon>
        <taxon>Bacteroidota</taxon>
        <taxon>Bacteroidia</taxon>
        <taxon>Bacteroidales</taxon>
        <taxon>Tannerellaceae</taxon>
        <taxon>Parabacteroides</taxon>
    </lineage>
</organism>
<evidence type="ECO:0000313" key="2">
    <source>
        <dbReference type="EMBL" id="MBB4622604.1"/>
    </source>
</evidence>
<gene>
    <name evidence="2" type="ORF">GGQ57_002504</name>
</gene>
<dbReference type="Pfam" id="PF21846">
    <property type="entry name" value="DUF6905"/>
    <property type="match status" value="1"/>
</dbReference>
<name>A0ABR6KP37_9BACT</name>
<feature type="transmembrane region" description="Helical" evidence="1">
    <location>
        <begin position="86"/>
        <end position="112"/>
    </location>
</feature>
<proteinExistence type="predicted"/>